<dbReference type="CDD" id="cd12914">
    <property type="entry name" value="PDC1_DGC_like"/>
    <property type="match status" value="1"/>
</dbReference>
<evidence type="ECO:0000256" key="1">
    <source>
        <dbReference type="SAM" id="Phobius"/>
    </source>
</evidence>
<dbReference type="Gene3D" id="3.30.450.20">
    <property type="entry name" value="PAS domain"/>
    <property type="match status" value="2"/>
</dbReference>
<proteinExistence type="predicted"/>
<sequence length="397" mass="43769">MAFPSVAAGPRGHGAGGIRMVVGVLLAVNLLVLACTVVILRWHLRRAEEDAGRMAQNLTQVLDRQLSGDLQRIDLALFSLRGEMTRQMGTGSIQKEALNAYIASLFTQFPQLSSIRTANAEGRIDHGIGVQPGSAFSVADRAYFAEARQNPKAGLLISEPVVGRISGQWVIILARRIDRLDGAFAGVAYAAITLEQFTQAMSRIDLGPHGTVTLRGRQLDIYAKYPVNKALGEVVGRRDISLAFQTLFQQGHTSGVYKAQGGFDGVERTFAFTRVGQYPLYIHVGLGSEDYLARWRTVARWSWTLAGLFTLLTSGLAWLLHLAWKREQERALEEVQVLQGLLPICASCKKIRDDAGYWNQIESYVQAHSAATFTHGICPDCMAKMYPELPLRDRSKP</sequence>
<dbReference type="EMBL" id="JADKIO010000005">
    <property type="protein sequence ID" value="MBK9795339.1"/>
    <property type="molecule type" value="Genomic_DNA"/>
</dbReference>
<name>A0A9D7SD20_9BACT</name>
<keyword evidence="1" id="KW-1133">Transmembrane helix</keyword>
<comment type="caution">
    <text evidence="2">The sequence shown here is derived from an EMBL/GenBank/DDBJ whole genome shotgun (WGS) entry which is preliminary data.</text>
</comment>
<evidence type="ECO:0000313" key="3">
    <source>
        <dbReference type="Proteomes" id="UP000886657"/>
    </source>
</evidence>
<keyword evidence="1" id="KW-0472">Membrane</keyword>
<dbReference type="CDD" id="cd12915">
    <property type="entry name" value="PDC2_DGC_like"/>
    <property type="match status" value="1"/>
</dbReference>
<accession>A0A9D7SD20</accession>
<evidence type="ECO:0000313" key="2">
    <source>
        <dbReference type="EMBL" id="MBK9795339.1"/>
    </source>
</evidence>
<protein>
    <recommendedName>
        <fullName evidence="4">Cache domain-containing protein</fullName>
    </recommendedName>
</protein>
<feature type="transmembrane region" description="Helical" evidence="1">
    <location>
        <begin position="303"/>
        <end position="324"/>
    </location>
</feature>
<gene>
    <name evidence="2" type="ORF">IPP58_02370</name>
</gene>
<reference evidence="2" key="1">
    <citation type="submission" date="2020-10" db="EMBL/GenBank/DDBJ databases">
        <title>Connecting structure to function with the recovery of over 1000 high-quality activated sludge metagenome-assembled genomes encoding full-length rRNA genes using long-read sequencing.</title>
        <authorList>
            <person name="Singleton C.M."/>
            <person name="Petriglieri F."/>
            <person name="Kristensen J.M."/>
            <person name="Kirkegaard R.H."/>
            <person name="Michaelsen T.Y."/>
            <person name="Andersen M.H."/>
            <person name="Karst S.M."/>
            <person name="Dueholm M.S."/>
            <person name="Nielsen P.H."/>
            <person name="Albertsen M."/>
        </authorList>
    </citation>
    <scope>NUCLEOTIDE SEQUENCE</scope>
    <source>
        <strain evidence="2">Skiv_18-Q3-R9-52_MAXAC.067</strain>
    </source>
</reference>
<feature type="transmembrane region" description="Helical" evidence="1">
    <location>
        <begin position="20"/>
        <end position="44"/>
    </location>
</feature>
<dbReference type="Proteomes" id="UP000886657">
    <property type="component" value="Unassembled WGS sequence"/>
</dbReference>
<dbReference type="AlphaFoldDB" id="A0A9D7SD20"/>
<organism evidence="2 3">
    <name type="scientific">Candidatus Geothrix skivensis</name>
    <dbReference type="NCBI Taxonomy" id="2954439"/>
    <lineage>
        <taxon>Bacteria</taxon>
        <taxon>Pseudomonadati</taxon>
        <taxon>Acidobacteriota</taxon>
        <taxon>Holophagae</taxon>
        <taxon>Holophagales</taxon>
        <taxon>Holophagaceae</taxon>
        <taxon>Geothrix</taxon>
    </lineage>
</organism>
<keyword evidence="1" id="KW-0812">Transmembrane</keyword>
<evidence type="ECO:0008006" key="4">
    <source>
        <dbReference type="Google" id="ProtNLM"/>
    </source>
</evidence>